<keyword evidence="4" id="KW-1185">Reference proteome</keyword>
<dbReference type="GO" id="GO:0015074">
    <property type="term" value="P:DNA integration"/>
    <property type="evidence" value="ECO:0007669"/>
    <property type="project" value="InterPro"/>
</dbReference>
<sequence length="221" mass="25798">MEIGEMDTEKALLAYFFDQSKKYKSSSLWCMYPKLKCMLRIKNDIDISRFSKLTAFFKNRSVGYLPEKSPVFSKEQLMDFLLHAPDGKYLLMKLPFLVYLVLVDVWNFIIYVLLMLMKKAPFLWFITFTILNTDDSAVNYTDIIKKYMHLRPKHVKIQKFFLFYNAGKCTCNPVGINTFGQIPRNIAKYLNIPNADQYTGHSFWRTSATILANSGADIRTL</sequence>
<organism evidence="3 4">
    <name type="scientific">Exocentrus adspersus</name>
    <dbReference type="NCBI Taxonomy" id="1586481"/>
    <lineage>
        <taxon>Eukaryota</taxon>
        <taxon>Metazoa</taxon>
        <taxon>Ecdysozoa</taxon>
        <taxon>Arthropoda</taxon>
        <taxon>Hexapoda</taxon>
        <taxon>Insecta</taxon>
        <taxon>Pterygota</taxon>
        <taxon>Neoptera</taxon>
        <taxon>Endopterygota</taxon>
        <taxon>Coleoptera</taxon>
        <taxon>Polyphaga</taxon>
        <taxon>Cucujiformia</taxon>
        <taxon>Chrysomeloidea</taxon>
        <taxon>Cerambycidae</taxon>
        <taxon>Lamiinae</taxon>
        <taxon>Acanthocinini</taxon>
        <taxon>Exocentrus</taxon>
    </lineage>
</organism>
<reference evidence="3 4" key="1">
    <citation type="journal article" date="2023" name="Insect Mol. Biol.">
        <title>Genome sequencing provides insights into the evolution of gene families encoding plant cell wall-degrading enzymes in longhorned beetles.</title>
        <authorList>
            <person name="Shin N.R."/>
            <person name="Okamura Y."/>
            <person name="Kirsch R."/>
            <person name="Pauchet Y."/>
        </authorList>
    </citation>
    <scope>NUCLEOTIDE SEQUENCE [LARGE SCALE GENOMIC DNA]</scope>
    <source>
        <strain evidence="3">EAD_L_NR</strain>
    </source>
</reference>
<comment type="caution">
    <text evidence="3">The sequence shown here is derived from an EMBL/GenBank/DDBJ whole genome shotgun (WGS) entry which is preliminary data.</text>
</comment>
<dbReference type="Gene3D" id="1.10.443.10">
    <property type="entry name" value="Intergrase catalytic core"/>
    <property type="match status" value="1"/>
</dbReference>
<name>A0AAV8VEK5_9CUCU</name>
<proteinExistence type="predicted"/>
<protein>
    <recommendedName>
        <fullName evidence="5">Tyr recombinase domain-containing protein</fullName>
    </recommendedName>
</protein>
<evidence type="ECO:0000313" key="4">
    <source>
        <dbReference type="Proteomes" id="UP001159042"/>
    </source>
</evidence>
<keyword evidence="1" id="KW-0233">DNA recombination</keyword>
<keyword evidence="2" id="KW-0472">Membrane</keyword>
<evidence type="ECO:0000256" key="1">
    <source>
        <dbReference type="ARBA" id="ARBA00023172"/>
    </source>
</evidence>
<feature type="transmembrane region" description="Helical" evidence="2">
    <location>
        <begin position="96"/>
        <end position="116"/>
    </location>
</feature>
<dbReference type="InterPro" id="IPR013762">
    <property type="entry name" value="Integrase-like_cat_sf"/>
</dbReference>
<dbReference type="AlphaFoldDB" id="A0AAV8VEK5"/>
<keyword evidence="2" id="KW-0812">Transmembrane</keyword>
<evidence type="ECO:0000256" key="2">
    <source>
        <dbReference type="SAM" id="Phobius"/>
    </source>
</evidence>
<gene>
    <name evidence="3" type="ORF">NQ315_005751</name>
</gene>
<dbReference type="GO" id="GO:0006310">
    <property type="term" value="P:DNA recombination"/>
    <property type="evidence" value="ECO:0007669"/>
    <property type="project" value="UniProtKB-KW"/>
</dbReference>
<keyword evidence="2" id="KW-1133">Transmembrane helix</keyword>
<dbReference type="InterPro" id="IPR011010">
    <property type="entry name" value="DNA_brk_join_enz"/>
</dbReference>
<dbReference type="EMBL" id="JANEYG010000120">
    <property type="protein sequence ID" value="KAJ8912588.1"/>
    <property type="molecule type" value="Genomic_DNA"/>
</dbReference>
<accession>A0AAV8VEK5</accession>
<dbReference type="GO" id="GO:0003677">
    <property type="term" value="F:DNA binding"/>
    <property type="evidence" value="ECO:0007669"/>
    <property type="project" value="InterPro"/>
</dbReference>
<dbReference type="SUPFAM" id="SSF56349">
    <property type="entry name" value="DNA breaking-rejoining enzymes"/>
    <property type="match status" value="1"/>
</dbReference>
<evidence type="ECO:0008006" key="5">
    <source>
        <dbReference type="Google" id="ProtNLM"/>
    </source>
</evidence>
<dbReference type="Proteomes" id="UP001159042">
    <property type="component" value="Unassembled WGS sequence"/>
</dbReference>
<evidence type="ECO:0000313" key="3">
    <source>
        <dbReference type="EMBL" id="KAJ8912588.1"/>
    </source>
</evidence>